<comment type="similarity">
    <text evidence="2 4">Belongs to the pyridoxal phosphate-binding protein YggS/PROSC family.</text>
</comment>
<proteinExistence type="inferred from homology"/>
<evidence type="ECO:0000313" key="6">
    <source>
        <dbReference type="EMBL" id="QNM13463.1"/>
    </source>
</evidence>
<evidence type="ECO:0000256" key="1">
    <source>
        <dbReference type="ARBA" id="ARBA00022898"/>
    </source>
</evidence>
<dbReference type="HAMAP" id="MF_02087">
    <property type="entry name" value="PLP_homeostasis"/>
    <property type="match status" value="1"/>
</dbReference>
<evidence type="ECO:0000256" key="3">
    <source>
        <dbReference type="PIRSR" id="PIRSR004848-1"/>
    </source>
</evidence>
<accession>A0A7G9GRN1</accession>
<dbReference type="KEGG" id="ehn:H9Q80_05810"/>
<feature type="domain" description="Alanine racemase N-terminal" evidence="5">
    <location>
        <begin position="5"/>
        <end position="211"/>
    </location>
</feature>
<dbReference type="AlphaFoldDB" id="A0A7G9GRN1"/>
<dbReference type="Pfam" id="PF01168">
    <property type="entry name" value="Ala_racemase_N"/>
    <property type="match status" value="1"/>
</dbReference>
<evidence type="ECO:0000256" key="4">
    <source>
        <dbReference type="RuleBase" id="RU004514"/>
    </source>
</evidence>
<dbReference type="RefSeq" id="WP_117452550.1">
    <property type="nucleotide sequence ID" value="NZ_CP060636.1"/>
</dbReference>
<dbReference type="InterPro" id="IPR011078">
    <property type="entry name" value="PyrdxlP_homeostasis"/>
</dbReference>
<dbReference type="PANTHER" id="PTHR10146">
    <property type="entry name" value="PROLINE SYNTHETASE CO-TRANSCRIBED BACTERIAL HOMOLOG PROTEIN"/>
    <property type="match status" value="1"/>
</dbReference>
<dbReference type="FunFam" id="3.20.20.10:FF:000018">
    <property type="entry name" value="Pyridoxal phosphate homeostasis protein"/>
    <property type="match status" value="1"/>
</dbReference>
<sequence>MNKDKLKEIQNELPENVTLVAVSKMHTKEEIDEAHKLGCCIFGENKVQEMKDKYNPDYTWHMIGHLQRNKVKDVVPLASMIQSLDSYRLAQEIEKQCAKINKVMPVLIEVNISRDPGKTGVLLEEAPSFVKQCMRLEHLDVQGLMCVGPLTDDEDKIEGCFERMHALFIKLQNEYGEDKFKYLSMGMSDDYHIALRHGSNMVRLGSVIFGKRNYNK</sequence>
<evidence type="ECO:0000259" key="5">
    <source>
        <dbReference type="Pfam" id="PF01168"/>
    </source>
</evidence>
<gene>
    <name evidence="6" type="ORF">H9Q80_05810</name>
</gene>
<keyword evidence="1 2" id="KW-0663">Pyridoxal phosphate</keyword>
<comment type="cofactor">
    <cofactor evidence="3">
        <name>pyridoxal 5'-phosphate</name>
        <dbReference type="ChEBI" id="CHEBI:597326"/>
    </cofactor>
</comment>
<dbReference type="PIRSF" id="PIRSF004848">
    <property type="entry name" value="YBL036c_PLPDEIII"/>
    <property type="match status" value="1"/>
</dbReference>
<evidence type="ECO:0000313" key="7">
    <source>
        <dbReference type="Proteomes" id="UP000515856"/>
    </source>
</evidence>
<evidence type="ECO:0000256" key="2">
    <source>
        <dbReference type="HAMAP-Rule" id="MF_02087"/>
    </source>
</evidence>
<dbReference type="Gene3D" id="3.20.20.10">
    <property type="entry name" value="Alanine racemase"/>
    <property type="match status" value="1"/>
</dbReference>
<feature type="modified residue" description="N6-(pyridoxal phosphate)lysine" evidence="2 3">
    <location>
        <position position="24"/>
    </location>
</feature>
<dbReference type="CDD" id="cd00635">
    <property type="entry name" value="PLPDE_III_YBL036c_like"/>
    <property type="match status" value="1"/>
</dbReference>
<dbReference type="Proteomes" id="UP000515856">
    <property type="component" value="Chromosome"/>
</dbReference>
<dbReference type="InterPro" id="IPR001608">
    <property type="entry name" value="Ala_racemase_N"/>
</dbReference>
<dbReference type="PROSITE" id="PS01211">
    <property type="entry name" value="UPF0001"/>
    <property type="match status" value="1"/>
</dbReference>
<comment type="function">
    <text evidence="2">Pyridoxal 5'-phosphate (PLP)-binding protein, which is involved in PLP homeostasis.</text>
</comment>
<reference evidence="6 7" key="1">
    <citation type="submission" date="2020-08" db="EMBL/GenBank/DDBJ databases">
        <authorList>
            <person name="Liu C."/>
            <person name="Sun Q."/>
        </authorList>
    </citation>
    <scope>NUCLEOTIDE SEQUENCE [LARGE SCALE GENOMIC DNA]</scope>
    <source>
        <strain evidence="6 7">NSJ-61</strain>
    </source>
</reference>
<dbReference type="GO" id="GO:0030170">
    <property type="term" value="F:pyridoxal phosphate binding"/>
    <property type="evidence" value="ECO:0007669"/>
    <property type="project" value="UniProtKB-UniRule"/>
</dbReference>
<dbReference type="InterPro" id="IPR029066">
    <property type="entry name" value="PLP-binding_barrel"/>
</dbReference>
<dbReference type="NCBIfam" id="TIGR00044">
    <property type="entry name" value="YggS family pyridoxal phosphate-dependent enzyme"/>
    <property type="match status" value="1"/>
</dbReference>
<keyword evidence="7" id="KW-1185">Reference proteome</keyword>
<dbReference type="PANTHER" id="PTHR10146:SF14">
    <property type="entry name" value="PYRIDOXAL PHOSPHATE HOMEOSTASIS PROTEIN"/>
    <property type="match status" value="1"/>
</dbReference>
<dbReference type="SUPFAM" id="SSF51419">
    <property type="entry name" value="PLP-binding barrel"/>
    <property type="match status" value="1"/>
</dbReference>
<dbReference type="EMBL" id="CP060636">
    <property type="protein sequence ID" value="QNM13463.1"/>
    <property type="molecule type" value="Genomic_DNA"/>
</dbReference>
<protein>
    <recommendedName>
        <fullName evidence="2">Pyridoxal phosphate homeostasis protein</fullName>
        <shortName evidence="2">PLP homeostasis protein</shortName>
    </recommendedName>
</protein>
<organism evidence="6 7">
    <name type="scientific">[Eubacterium] hominis</name>
    <dbReference type="NCBI Taxonomy" id="2764325"/>
    <lineage>
        <taxon>Bacteria</taxon>
        <taxon>Bacillati</taxon>
        <taxon>Bacillota</taxon>
        <taxon>Erysipelotrichia</taxon>
        <taxon>Erysipelotrichales</taxon>
        <taxon>Erysipelotrichaceae</taxon>
        <taxon>Amedibacillus</taxon>
    </lineage>
</organism>
<name>A0A7G9GRN1_9FIRM</name>